<dbReference type="Pfam" id="PF01757">
    <property type="entry name" value="Acyl_transf_3"/>
    <property type="match status" value="1"/>
</dbReference>
<dbReference type="InterPro" id="IPR052734">
    <property type="entry name" value="Nod_factor_acetyltransferase"/>
</dbReference>
<dbReference type="AlphaFoldDB" id="A0AA42DL41"/>
<name>A0AA42DL41_9FIRM</name>
<feature type="transmembrane region" description="Helical" evidence="1">
    <location>
        <begin position="154"/>
        <end position="171"/>
    </location>
</feature>
<dbReference type="GO" id="GO:0016747">
    <property type="term" value="F:acyltransferase activity, transferring groups other than amino-acyl groups"/>
    <property type="evidence" value="ECO:0007669"/>
    <property type="project" value="InterPro"/>
</dbReference>
<evidence type="ECO:0000256" key="1">
    <source>
        <dbReference type="SAM" id="Phobius"/>
    </source>
</evidence>
<keyword evidence="1" id="KW-1133">Transmembrane helix</keyword>
<keyword evidence="1" id="KW-0472">Membrane</keyword>
<dbReference type="PANTHER" id="PTHR37312">
    <property type="entry name" value="MEMBRANE-BOUND ACYLTRANSFERASE YKRP-RELATED"/>
    <property type="match status" value="1"/>
</dbReference>
<feature type="transmembrane region" description="Helical" evidence="1">
    <location>
        <begin position="12"/>
        <end position="31"/>
    </location>
</feature>
<accession>A0AA42DL41</accession>
<dbReference type="EMBL" id="JAQIFT010000027">
    <property type="protein sequence ID" value="MDA3731100.1"/>
    <property type="molecule type" value="Genomic_DNA"/>
</dbReference>
<keyword evidence="4" id="KW-1185">Reference proteome</keyword>
<feature type="transmembrane region" description="Helical" evidence="1">
    <location>
        <begin position="103"/>
        <end position="124"/>
    </location>
</feature>
<evidence type="ECO:0000313" key="3">
    <source>
        <dbReference type="EMBL" id="MDA3731100.1"/>
    </source>
</evidence>
<evidence type="ECO:0000259" key="2">
    <source>
        <dbReference type="Pfam" id="PF01757"/>
    </source>
</evidence>
<organism evidence="3 4">
    <name type="scientific">Holtiella tumoricola</name>
    <dbReference type="NCBI Taxonomy" id="3018743"/>
    <lineage>
        <taxon>Bacteria</taxon>
        <taxon>Bacillati</taxon>
        <taxon>Bacillota</taxon>
        <taxon>Clostridia</taxon>
        <taxon>Lachnospirales</taxon>
        <taxon>Cellulosilyticaceae</taxon>
        <taxon>Holtiella</taxon>
    </lineage>
</organism>
<protein>
    <submittedName>
        <fullName evidence="3">Acyltransferase family protein</fullName>
    </submittedName>
</protein>
<feature type="transmembrane region" description="Helical" evidence="1">
    <location>
        <begin position="187"/>
        <end position="208"/>
    </location>
</feature>
<dbReference type="RefSeq" id="WP_271011549.1">
    <property type="nucleotide sequence ID" value="NZ_JAQIFT010000027.1"/>
</dbReference>
<proteinExistence type="predicted"/>
<feature type="transmembrane region" description="Helical" evidence="1">
    <location>
        <begin position="228"/>
        <end position="250"/>
    </location>
</feature>
<reference evidence="3" key="1">
    <citation type="journal article" date="2023" name="Int. J. Syst. Evol. Microbiol.">
        <title>&lt;i&gt;Holtiella tumoricola&lt;/i&gt; gen. nov. sp. nov., isolated from a human clinical sample.</title>
        <authorList>
            <person name="Allen-Vercoe E."/>
            <person name="Daigneault M.C."/>
            <person name="Vancuren S.J."/>
            <person name="Cochrane K."/>
            <person name="O'Neal L.L."/>
            <person name="Sankaranarayanan K."/>
            <person name="Lawson P.A."/>
        </authorList>
    </citation>
    <scope>NUCLEOTIDE SEQUENCE</scope>
    <source>
        <strain evidence="3">CC70A</strain>
    </source>
</reference>
<feature type="transmembrane region" description="Helical" evidence="1">
    <location>
        <begin position="131"/>
        <end position="148"/>
    </location>
</feature>
<gene>
    <name evidence="3" type="ORF">PBV87_06310</name>
</gene>
<dbReference type="PANTHER" id="PTHR37312:SF1">
    <property type="entry name" value="MEMBRANE-BOUND ACYLTRANSFERASE YKRP-RELATED"/>
    <property type="match status" value="1"/>
</dbReference>
<feature type="transmembrane region" description="Helical" evidence="1">
    <location>
        <begin position="289"/>
        <end position="309"/>
    </location>
</feature>
<comment type="caution">
    <text evidence="3">The sequence shown here is derived from an EMBL/GenBank/DDBJ whole genome shotgun (WGS) entry which is preliminary data.</text>
</comment>
<feature type="transmembrane region" description="Helical" evidence="1">
    <location>
        <begin position="262"/>
        <end position="283"/>
    </location>
</feature>
<evidence type="ECO:0000313" key="4">
    <source>
        <dbReference type="Proteomes" id="UP001169242"/>
    </source>
</evidence>
<dbReference type="InterPro" id="IPR002656">
    <property type="entry name" value="Acyl_transf_3_dom"/>
</dbReference>
<feature type="transmembrane region" description="Helical" evidence="1">
    <location>
        <begin position="75"/>
        <end position="97"/>
    </location>
</feature>
<dbReference type="Proteomes" id="UP001169242">
    <property type="component" value="Unassembled WGS sequence"/>
</dbReference>
<keyword evidence="3" id="KW-0012">Acyltransferase</keyword>
<keyword evidence="1" id="KW-0812">Transmembrane</keyword>
<sequence length="340" mass="39406">MKNTSINPERVYLLDNLKGLLIFLVVFGHSLELFKDEYFITQVLYAFIYLFHMPAFVFVSGYFSKNLDKARSTAFKSFLMPFILFNIIWNLIAALATWDINQFSFITPGWALWYLMSMFFWRLFLKDLVKIKYILPISFVVGLGAGLFSEFNGILSLSRTLVFFPFFFVGYKTTEDKLFRLKRPSRFFSFAITLLALSFAIFICYSKVFPIEFLYGSDAFESYTVPLWLGVISRLLLYIIGFSFVFVLANTMPSKPTFFSKIGSNTLPIYILHTYLLCIPIAINHFMPYLWIKLAISLLSSITITYLLSRDKTDLYFKKYLNSIINLVLHSESSSTTGAK</sequence>
<keyword evidence="3" id="KW-0808">Transferase</keyword>
<feature type="domain" description="Acyltransferase 3" evidence="2">
    <location>
        <begin position="14"/>
        <end position="309"/>
    </location>
</feature>
<feature type="transmembrane region" description="Helical" evidence="1">
    <location>
        <begin position="43"/>
        <end position="63"/>
    </location>
</feature>